<evidence type="ECO:0000313" key="4">
    <source>
        <dbReference type="Proteomes" id="UP001187203"/>
    </source>
</evidence>
<gene>
    <name evidence="3" type="ORF">R1523_20615</name>
</gene>
<protein>
    <submittedName>
        <fullName evidence="3">Efflux RND transporter permease subunit</fullName>
    </submittedName>
</protein>
<evidence type="ECO:0000313" key="3">
    <source>
        <dbReference type="EMBL" id="MDV4187899.1"/>
    </source>
</evidence>
<feature type="transmembrane region" description="Helical" evidence="2">
    <location>
        <begin position="384"/>
        <end position="405"/>
    </location>
</feature>
<feature type="region of interest" description="Disordered" evidence="1">
    <location>
        <begin position="1017"/>
        <end position="1048"/>
    </location>
</feature>
<feature type="transmembrane region" description="Helical" evidence="2">
    <location>
        <begin position="457"/>
        <end position="479"/>
    </location>
</feature>
<keyword evidence="2" id="KW-0812">Transmembrane</keyword>
<keyword evidence="4" id="KW-1185">Reference proteome</keyword>
<dbReference type="EMBL" id="JAWJWI010000010">
    <property type="protein sequence ID" value="MDV4187899.1"/>
    <property type="molecule type" value="Genomic_DNA"/>
</dbReference>
<dbReference type="SUPFAM" id="SSF82693">
    <property type="entry name" value="Multidrug efflux transporter AcrB pore domain, PN1, PN2, PC1 and PC2 subdomains"/>
    <property type="match status" value="3"/>
</dbReference>
<feature type="transmembrane region" description="Helical" evidence="2">
    <location>
        <begin position="872"/>
        <end position="891"/>
    </location>
</feature>
<dbReference type="Gene3D" id="1.20.1640.10">
    <property type="entry name" value="Multidrug efflux transporter AcrB transmembrane domain"/>
    <property type="match status" value="2"/>
</dbReference>
<dbReference type="Proteomes" id="UP001187203">
    <property type="component" value="Unassembled WGS sequence"/>
</dbReference>
<dbReference type="RefSeq" id="WP_317276613.1">
    <property type="nucleotide sequence ID" value="NZ_JAWJWH010000009.1"/>
</dbReference>
<dbReference type="Pfam" id="PF00873">
    <property type="entry name" value="ACR_tran"/>
    <property type="match status" value="1"/>
</dbReference>
<feature type="transmembrane region" description="Helical" evidence="2">
    <location>
        <begin position="944"/>
        <end position="965"/>
    </location>
</feature>
<reference evidence="4" key="1">
    <citation type="journal article" date="2023" name="Int. J. Mol. Sci.">
        <title>Genomic and Metabolic Characterization of Plant Growth-Promoting Rhizobacteria Isolated from Nodules of Clovers Grown in Non-Farmed Soil.</title>
        <authorList>
            <person name="Wojcik M."/>
            <person name="Koper P."/>
            <person name="Zebracki K."/>
            <person name="Marczak M."/>
            <person name="Mazur A."/>
        </authorList>
    </citation>
    <scope>NUCLEOTIDE SEQUENCE [LARGE SCALE GENOMIC DNA]</scope>
    <source>
        <strain evidence="4">KB12</strain>
    </source>
</reference>
<dbReference type="SUPFAM" id="SSF82866">
    <property type="entry name" value="Multidrug efflux transporter AcrB transmembrane domain"/>
    <property type="match status" value="2"/>
</dbReference>
<keyword evidence="2" id="KW-0472">Membrane</keyword>
<feature type="compositionally biased region" description="Polar residues" evidence="1">
    <location>
        <begin position="1019"/>
        <end position="1029"/>
    </location>
</feature>
<feature type="transmembrane region" description="Helical" evidence="2">
    <location>
        <begin position="897"/>
        <end position="923"/>
    </location>
</feature>
<evidence type="ECO:0000256" key="1">
    <source>
        <dbReference type="SAM" id="MobiDB-lite"/>
    </source>
</evidence>
<dbReference type="InterPro" id="IPR027463">
    <property type="entry name" value="AcrB_DN_DC_subdom"/>
</dbReference>
<dbReference type="InterPro" id="IPR001036">
    <property type="entry name" value="Acrflvin-R"/>
</dbReference>
<keyword evidence="2" id="KW-1133">Transmembrane helix</keyword>
<dbReference type="SUPFAM" id="SSF82714">
    <property type="entry name" value="Multidrug efflux transporter AcrB TolC docking domain, DN and DC subdomains"/>
    <property type="match status" value="2"/>
</dbReference>
<feature type="transmembrane region" description="Helical" evidence="2">
    <location>
        <begin position="425"/>
        <end position="445"/>
    </location>
</feature>
<comment type="caution">
    <text evidence="3">The sequence shown here is derived from an EMBL/GenBank/DDBJ whole genome shotgun (WGS) entry which is preliminary data.</text>
</comment>
<proteinExistence type="predicted"/>
<dbReference type="PANTHER" id="PTHR32063">
    <property type="match status" value="1"/>
</dbReference>
<dbReference type="Gene3D" id="3.30.2090.10">
    <property type="entry name" value="Multidrug efflux transporter AcrB TolC docking domain, DN and DC subdomains"/>
    <property type="match status" value="2"/>
</dbReference>
<dbReference type="PANTHER" id="PTHR32063:SF77">
    <property type="entry name" value="ACR FAMILY TRANSPORT PROTEIN"/>
    <property type="match status" value="1"/>
</dbReference>
<feature type="transmembrane region" description="Helical" evidence="2">
    <location>
        <begin position="334"/>
        <end position="351"/>
    </location>
</feature>
<organism evidence="3 4">
    <name type="scientific">Rhizobium brockwellii</name>
    <dbReference type="NCBI Taxonomy" id="3019932"/>
    <lineage>
        <taxon>Bacteria</taxon>
        <taxon>Pseudomonadati</taxon>
        <taxon>Pseudomonadota</taxon>
        <taxon>Alphaproteobacteria</taxon>
        <taxon>Hyphomicrobiales</taxon>
        <taxon>Rhizobiaceae</taxon>
        <taxon>Rhizobium/Agrobacterium group</taxon>
        <taxon>Rhizobium</taxon>
    </lineage>
</organism>
<name>A0ABU3YQ24_9HYPH</name>
<accession>A0ABU3YQ24</accession>
<dbReference type="Gene3D" id="3.30.70.1430">
    <property type="entry name" value="Multidrug efflux transporter AcrB pore domain"/>
    <property type="match status" value="2"/>
</dbReference>
<dbReference type="Gene3D" id="3.30.70.1440">
    <property type="entry name" value="Multidrug efflux transporter AcrB pore domain"/>
    <property type="match status" value="1"/>
</dbReference>
<feature type="transmembrane region" description="Helical" evidence="2">
    <location>
        <begin position="358"/>
        <end position="378"/>
    </location>
</feature>
<feature type="transmembrane region" description="Helical" evidence="2">
    <location>
        <begin position="977"/>
        <end position="1002"/>
    </location>
</feature>
<dbReference type="Gene3D" id="3.30.70.1320">
    <property type="entry name" value="Multidrug efflux transporter AcrB pore domain like"/>
    <property type="match status" value="1"/>
</dbReference>
<sequence length="1048" mass="111154">MNFSAFSIRNPVPAILLFAMLAVGGLLAFKHLPVQNFPDMDLPTIKITATLDGAAPSQLETEVARTIEDNLASLSYLDHVTTTITDGTVSISVSFKLEKDSETALNEVRNAVDSAKADLPAQMQTPSVTKVTVQSSALVTYAIQSTALNETELSWFIDNDLTKALLSVSGVGQVNRIGGVDREVHVDLDPTTMAAFGVTATTVSAQLKSVQADTSGGLGEIGGTRQTLRTLGAVASVDALKELRIPLANGQQVRLDDVASVTDSFAERSSMAYLDGKPVVAVEIKRSNGFSDSGVADDVDKAMKQFAAKHSNVQIEEAYSTLGPIIDNYDGSMHMLYEGAILAIIVVWLFLRDWRATILSAVALPLSVIPTFLVMYLAGFSLNIVTLLALSLVVGILVDDAIVEVENIARHLQMGKRPIDAALEAANEIGLAVIATTFTLVAVFLPTAFMSGIPGLIFRQFGITAAVAVLVSLVVARLLTPMMAAYFMKAHPTEEKDGRIMRAYLAIVKAAMNRRKTTVAVTAVVVALSFATIPLLKSGFLPASDDARAQITLTMQPGATIEQTDAATTKAADIVGKLQDVTHVFSSVGSASSGGGPDSSTTSNVGSATIVAVLSPIGERDRKQSEIENDIRQALSVLSGVRVAVGGGGNGTKLEITLASDDADALDSASTALEEQLRTLQGIGAVTSTAARQAPEIQITPDFARAAALGVTSSAIAEAVRVATNGDYSADLPKLNLPQRQVPIVVRFSPETRTKLDDIKNMRVAGTNGNVDLGSIADIRIGGSPSEIDRIDRMRNVTLSLELNGRILGDVNREAQALPALRRLPPGVTLVEQGELQRSSELFQSFGLAMAIGVFCIYAVLVLLFHDFLQPLTLLMALPLSLGGALVPLVVTGTSFSMSAVIGLLMLMGVVTKNSILLIEYAIMSRRQGMSRFDALVDACHKRARPIIMTTIAMAFGMLPVALSLTGGDSSFRQPMAIVVIGGVMMSTLLSLIVIPVIFTFVDDLNEALKRLVRRTGPDTANTEPQASNDRAAITFKPELSKRGQGQR</sequence>
<feature type="transmembrane region" description="Helical" evidence="2">
    <location>
        <begin position="517"/>
        <end position="536"/>
    </location>
</feature>
<dbReference type="PRINTS" id="PR00702">
    <property type="entry name" value="ACRIFLAVINRP"/>
</dbReference>
<feature type="transmembrane region" description="Helical" evidence="2">
    <location>
        <begin position="846"/>
        <end position="865"/>
    </location>
</feature>
<evidence type="ECO:0000256" key="2">
    <source>
        <dbReference type="SAM" id="Phobius"/>
    </source>
</evidence>